<protein>
    <submittedName>
        <fullName evidence="2">Phage antirepressor Ant</fullName>
    </submittedName>
</protein>
<dbReference type="OrthoDB" id="9812611at2"/>
<dbReference type="InterPro" id="IPR005039">
    <property type="entry name" value="Ant_C"/>
</dbReference>
<keyword evidence="3" id="KW-1185">Reference proteome</keyword>
<organism evidence="2 3">
    <name type="scientific">Heliomicrobium undosum</name>
    <dbReference type="NCBI Taxonomy" id="121734"/>
    <lineage>
        <taxon>Bacteria</taxon>
        <taxon>Bacillati</taxon>
        <taxon>Bacillota</taxon>
        <taxon>Clostridia</taxon>
        <taxon>Eubacteriales</taxon>
        <taxon>Heliobacteriaceae</taxon>
        <taxon>Heliomicrobium</taxon>
    </lineage>
</organism>
<accession>A0A845KYP1</accession>
<dbReference type="AlphaFoldDB" id="A0A845KYP1"/>
<dbReference type="SMART" id="SM01040">
    <property type="entry name" value="Bro-N"/>
    <property type="match status" value="1"/>
</dbReference>
<dbReference type="PANTHER" id="PTHR36180:SF2">
    <property type="entry name" value="BRO FAMILY PROTEIN"/>
    <property type="match status" value="1"/>
</dbReference>
<comment type="caution">
    <text evidence="2">The sequence shown here is derived from an EMBL/GenBank/DDBJ whole genome shotgun (WGS) entry which is preliminary data.</text>
</comment>
<dbReference type="RefSeq" id="WP_161254600.1">
    <property type="nucleotide sequence ID" value="NZ_WXEY01000002.1"/>
</dbReference>
<dbReference type="GO" id="GO:0003677">
    <property type="term" value="F:DNA binding"/>
    <property type="evidence" value="ECO:0007669"/>
    <property type="project" value="InterPro"/>
</dbReference>
<dbReference type="Pfam" id="PF02498">
    <property type="entry name" value="Bro-N"/>
    <property type="match status" value="1"/>
</dbReference>
<evidence type="ECO:0000313" key="2">
    <source>
        <dbReference type="EMBL" id="MZP28673.1"/>
    </source>
</evidence>
<dbReference type="Proteomes" id="UP000463470">
    <property type="component" value="Unassembled WGS sequence"/>
</dbReference>
<evidence type="ECO:0000259" key="1">
    <source>
        <dbReference type="PROSITE" id="PS51750"/>
    </source>
</evidence>
<dbReference type="PROSITE" id="PS51750">
    <property type="entry name" value="BRO_N"/>
    <property type="match status" value="1"/>
</dbReference>
<dbReference type="PANTHER" id="PTHR36180">
    <property type="entry name" value="DNA-BINDING PROTEIN-RELATED-RELATED"/>
    <property type="match status" value="1"/>
</dbReference>
<feature type="domain" description="Bro-N" evidence="1">
    <location>
        <begin position="1"/>
        <end position="102"/>
    </location>
</feature>
<sequence length="251" mass="28350">MMNMQKVFHYEGAQVRTVVIDGQPWFVAKDVCIVLELKNPSAVIQRLDDDERAKFNLGRQGDTNVVNEPGLYSLILASRKPEAKAFKRWVVHEVLPSIRQTGSYTIHKEKRPDFEGRILPTNYMEALDALVQTEKMRLVLVAKVEADAPKVAAFDTFIDSHGWQTMSEVAKAMDDGRNNTYATLRENGILIKNGMDKNLPIQKYVDSGHFAVKEITFKNPYGQLMSRSRTLVSPKGVELVRRVLSASKRAA</sequence>
<dbReference type="InterPro" id="IPR003497">
    <property type="entry name" value="BRO_N_domain"/>
</dbReference>
<proteinExistence type="predicted"/>
<dbReference type="EMBL" id="WXEY01000002">
    <property type="protein sequence ID" value="MZP28673.1"/>
    <property type="molecule type" value="Genomic_DNA"/>
</dbReference>
<gene>
    <name evidence="2" type="ORF">GTO91_02930</name>
</gene>
<name>A0A845KYP1_9FIRM</name>
<evidence type="ECO:0000313" key="3">
    <source>
        <dbReference type="Proteomes" id="UP000463470"/>
    </source>
</evidence>
<reference evidence="2 3" key="1">
    <citation type="submission" date="2020-01" db="EMBL/GenBank/DDBJ databases">
        <title>Whole-genome sequence of Heliobacterium undosum DSM 13378.</title>
        <authorList>
            <person name="Kyndt J.A."/>
            <person name="Meyer T.E."/>
        </authorList>
    </citation>
    <scope>NUCLEOTIDE SEQUENCE [LARGE SCALE GENOMIC DNA]</scope>
    <source>
        <strain evidence="2 3">DSM 13378</strain>
    </source>
</reference>
<dbReference type="Pfam" id="PF03374">
    <property type="entry name" value="ANT"/>
    <property type="match status" value="1"/>
</dbReference>